<keyword evidence="7" id="KW-1185">Reference proteome</keyword>
<dbReference type="GO" id="GO:0003906">
    <property type="term" value="F:DNA-(apurinic or apyrimidinic site) endonuclease activity"/>
    <property type="evidence" value="ECO:0007669"/>
    <property type="project" value="InterPro"/>
</dbReference>
<name>K0TRN2_THAOC</name>
<dbReference type="AlphaFoldDB" id="K0TRN2"/>
<dbReference type="OrthoDB" id="498125at2759"/>
<dbReference type="GO" id="GO:0003684">
    <property type="term" value="F:damaged DNA binding"/>
    <property type="evidence" value="ECO:0007669"/>
    <property type="project" value="InterPro"/>
</dbReference>
<dbReference type="GO" id="GO:0019104">
    <property type="term" value="F:DNA N-glycosylase activity"/>
    <property type="evidence" value="ECO:0007669"/>
    <property type="project" value="TreeGrafter"/>
</dbReference>
<comment type="caution">
    <text evidence="6">The sequence shown here is derived from an EMBL/GenBank/DDBJ whole genome shotgun (WGS) entry which is preliminary data.</text>
</comment>
<dbReference type="Pfam" id="PF06831">
    <property type="entry name" value="H2TH"/>
    <property type="match status" value="1"/>
</dbReference>
<organism evidence="6 7">
    <name type="scientific">Thalassiosira oceanica</name>
    <name type="common">Marine diatom</name>
    <dbReference type="NCBI Taxonomy" id="159749"/>
    <lineage>
        <taxon>Eukaryota</taxon>
        <taxon>Sar</taxon>
        <taxon>Stramenopiles</taxon>
        <taxon>Ochrophyta</taxon>
        <taxon>Bacillariophyta</taxon>
        <taxon>Coscinodiscophyceae</taxon>
        <taxon>Thalassiosirophycidae</taxon>
        <taxon>Thalassiosirales</taxon>
        <taxon>Thalassiosiraceae</taxon>
        <taxon>Thalassiosira</taxon>
    </lineage>
</organism>
<dbReference type="SUPFAM" id="SSF46946">
    <property type="entry name" value="S13-like H2TH domain"/>
    <property type="match status" value="1"/>
</dbReference>
<dbReference type="EMBL" id="AGNL01000032">
    <property type="protein sequence ID" value="EJK78092.1"/>
    <property type="molecule type" value="Genomic_DNA"/>
</dbReference>
<evidence type="ECO:0000313" key="7">
    <source>
        <dbReference type="Proteomes" id="UP000266841"/>
    </source>
</evidence>
<evidence type="ECO:0000313" key="6">
    <source>
        <dbReference type="EMBL" id="EJK78092.1"/>
    </source>
</evidence>
<evidence type="ECO:0000256" key="2">
    <source>
        <dbReference type="ARBA" id="ARBA00022771"/>
    </source>
</evidence>
<feature type="domain" description="GRF-type" evidence="5">
    <location>
        <begin position="280"/>
        <end position="321"/>
    </location>
</feature>
<keyword evidence="1" id="KW-0479">Metal-binding</keyword>
<gene>
    <name evidence="6" type="ORF">THAOC_00030</name>
</gene>
<dbReference type="Pfam" id="PF06839">
    <property type="entry name" value="Zn_ribbon_GRF"/>
    <property type="match status" value="1"/>
</dbReference>
<dbReference type="InterPro" id="IPR010979">
    <property type="entry name" value="Ribosomal_uS13-like_H2TH"/>
</dbReference>
<dbReference type="Gene3D" id="1.10.8.50">
    <property type="match status" value="1"/>
</dbReference>
<dbReference type="eggNOG" id="ENOG502SA5F">
    <property type="taxonomic scope" value="Eukaryota"/>
</dbReference>
<evidence type="ECO:0000259" key="5">
    <source>
        <dbReference type="PROSITE" id="PS51999"/>
    </source>
</evidence>
<dbReference type="Proteomes" id="UP000266841">
    <property type="component" value="Unassembled WGS sequence"/>
</dbReference>
<keyword evidence="3" id="KW-0862">Zinc</keyword>
<dbReference type="SMART" id="SM01232">
    <property type="entry name" value="H2TH"/>
    <property type="match status" value="1"/>
</dbReference>
<dbReference type="GO" id="GO:0006284">
    <property type="term" value="P:base-excision repair"/>
    <property type="evidence" value="ECO:0007669"/>
    <property type="project" value="InterPro"/>
</dbReference>
<dbReference type="PROSITE" id="PS51999">
    <property type="entry name" value="ZF_GRF"/>
    <property type="match status" value="1"/>
</dbReference>
<keyword evidence="2 4" id="KW-0863">Zinc-finger</keyword>
<proteinExistence type="predicted"/>
<dbReference type="GO" id="GO:0008270">
    <property type="term" value="F:zinc ion binding"/>
    <property type="evidence" value="ECO:0007669"/>
    <property type="project" value="UniProtKB-KW"/>
</dbReference>
<dbReference type="OMA" id="MYFGEIC"/>
<dbReference type="PANTHER" id="PTHR22993">
    <property type="entry name" value="FORMAMIDOPYRIMIDINE-DNA GLYCOSYLASE"/>
    <property type="match status" value="1"/>
</dbReference>
<accession>K0TRN2</accession>
<dbReference type="InterPro" id="IPR015886">
    <property type="entry name" value="H2TH_FPG"/>
</dbReference>
<evidence type="ECO:0000256" key="4">
    <source>
        <dbReference type="PROSITE-ProRule" id="PRU01343"/>
    </source>
</evidence>
<dbReference type="InterPro" id="IPR010666">
    <property type="entry name" value="Znf_GRF"/>
</dbReference>
<evidence type="ECO:0000256" key="3">
    <source>
        <dbReference type="ARBA" id="ARBA00022833"/>
    </source>
</evidence>
<dbReference type="PANTHER" id="PTHR22993:SF9">
    <property type="entry name" value="FORMAMIDOPYRIMIDINE-DNA GLYCOSYLASE"/>
    <property type="match status" value="1"/>
</dbReference>
<dbReference type="GO" id="GO:0005634">
    <property type="term" value="C:nucleus"/>
    <property type="evidence" value="ECO:0007669"/>
    <property type="project" value="TreeGrafter"/>
</dbReference>
<protein>
    <recommendedName>
        <fullName evidence="5">GRF-type domain-containing protein</fullName>
    </recommendedName>
</protein>
<sequence>MVEGPGCTRNGKRIQQAVGCRVVDRGHIHPEQIIKIIINRRLLEAFSVGKECFLIWGPKLKPETDNDESQSTARDNDDVGLRLHFGMNGSLQARKVKNNVAPSSGPHWKKISLRLHFQSTSHDVVVEAYDTTVQFPVNTTRGRGQIITDALLDQSILPGVGNIIKVESLHRAGIDPRRSVVDLSDAELRRIIRCTRQYSMDWLKTGRAGTKQVYNRTECGTCRGLVKMCKLGGGDSMNGQLAYMARTTFWCTACQADEHTQPSTSKRQHVAARDDRPILCPQHGQRSMKLARVRKDNLNKLRIFYTCKHRSCQHFEWADKNFPTYVQVRAKDDSASLQDHKQRRSVVPLLPLWRWSLWRESKWVRLFRMGK</sequence>
<evidence type="ECO:0000256" key="1">
    <source>
        <dbReference type="ARBA" id="ARBA00022723"/>
    </source>
</evidence>
<reference evidence="6 7" key="1">
    <citation type="journal article" date="2012" name="Genome Biol.">
        <title>Genome and low-iron response of an oceanic diatom adapted to chronic iron limitation.</title>
        <authorList>
            <person name="Lommer M."/>
            <person name="Specht M."/>
            <person name="Roy A.S."/>
            <person name="Kraemer L."/>
            <person name="Andreson R."/>
            <person name="Gutowska M.A."/>
            <person name="Wolf J."/>
            <person name="Bergner S.V."/>
            <person name="Schilhabel M.B."/>
            <person name="Klostermeier U.C."/>
            <person name="Beiko R.G."/>
            <person name="Rosenstiel P."/>
            <person name="Hippler M."/>
            <person name="Laroche J."/>
        </authorList>
    </citation>
    <scope>NUCLEOTIDE SEQUENCE [LARGE SCALE GENOMIC DNA]</scope>
    <source>
        <strain evidence="6 7">CCMP1005</strain>
    </source>
</reference>